<dbReference type="Pfam" id="PF03802">
    <property type="entry name" value="CitX"/>
    <property type="match status" value="1"/>
</dbReference>
<dbReference type="GO" id="GO:0051191">
    <property type="term" value="P:prosthetic group biosynthetic process"/>
    <property type="evidence" value="ECO:0007669"/>
    <property type="project" value="InterPro"/>
</dbReference>
<dbReference type="EC" id="2.4.2.52" evidence="7"/>
<dbReference type="Pfam" id="PF01874">
    <property type="entry name" value="CitG"/>
    <property type="match status" value="1"/>
</dbReference>
<evidence type="ECO:0000256" key="6">
    <source>
        <dbReference type="ARBA" id="ARBA00048574"/>
    </source>
</evidence>
<evidence type="ECO:0000256" key="2">
    <source>
        <dbReference type="ARBA" id="ARBA00022679"/>
    </source>
</evidence>
<reference evidence="8 9" key="1">
    <citation type="journal article" date="2014" name="Genome Announc.">
        <title>Genome Sequence of a Presumptive Mannheimia haemolytica Strain with an A1/A6-Cross-Reactive Serotype from a White-Tailed Deer (Odocoileus virginianus).</title>
        <authorList>
            <person name="Lawrence P.K."/>
            <person name="Bey R.F."/>
            <person name="Wiener B."/>
            <person name="Kittichotirat W."/>
            <person name="Bumgarner R.E."/>
        </authorList>
    </citation>
    <scope>NUCLEOTIDE SEQUENCE [LARGE SCALE GENOMIC DNA]</scope>
    <source>
        <strain evidence="8 9">PKL10</strain>
    </source>
</reference>
<evidence type="ECO:0000256" key="4">
    <source>
        <dbReference type="ARBA" id="ARBA00022741"/>
    </source>
</evidence>
<evidence type="ECO:0000313" key="9">
    <source>
        <dbReference type="Proteomes" id="UP000054123"/>
    </source>
</evidence>
<evidence type="ECO:0000313" key="8">
    <source>
        <dbReference type="EMBL" id="EXI62729.1"/>
    </source>
</evidence>
<dbReference type="Gene3D" id="1.10.4200.10">
    <property type="entry name" value="Triphosphoribosyl-dephospho-CoA protein"/>
    <property type="match status" value="1"/>
</dbReference>
<comment type="caution">
    <text evidence="8">The sequence shown here is derived from an EMBL/GenBank/DDBJ whole genome shotgun (WGS) entry which is preliminary data.</text>
</comment>
<dbReference type="PATRIC" id="fig|1450449.3.peg.554"/>
<protein>
    <recommendedName>
        <fullName evidence="7">Probable 2-(5''-triphosphoribosyl)-3'-dephosphocoenzyme-A synthase</fullName>
        <shortName evidence="7">2-(5''-triphosphoribosyl)-3'-dephospho-CoA synthase</shortName>
        <ecNumber evidence="7">2.4.2.52</ecNumber>
    </recommendedName>
</protein>
<dbReference type="InterPro" id="IPR002736">
    <property type="entry name" value="CitG"/>
</dbReference>
<keyword evidence="2 7" id="KW-0808">Transferase</keyword>
<evidence type="ECO:0000256" key="1">
    <source>
        <dbReference type="ARBA" id="ARBA00001210"/>
    </source>
</evidence>
<evidence type="ECO:0000256" key="7">
    <source>
        <dbReference type="HAMAP-Rule" id="MF_00397"/>
    </source>
</evidence>
<dbReference type="GO" id="GO:0046917">
    <property type="term" value="F:triphosphoribosyl-dephospho-CoA synthase activity"/>
    <property type="evidence" value="ECO:0007669"/>
    <property type="project" value="UniProtKB-UniRule"/>
</dbReference>
<accession>A0A011P8L8</accession>
<proteinExistence type="inferred from homology"/>
<dbReference type="RefSeq" id="WP_042801806.1">
    <property type="nucleotide sequence ID" value="NZ_AVSP01000006.1"/>
</dbReference>
<keyword evidence="3" id="KW-0548">Nucleotidyltransferase</keyword>
<dbReference type="GO" id="GO:0050519">
    <property type="term" value="F:holo-citrate lyase synthase activity"/>
    <property type="evidence" value="ECO:0007669"/>
    <property type="project" value="UniProtKB-EC"/>
</dbReference>
<evidence type="ECO:0000256" key="5">
    <source>
        <dbReference type="ARBA" id="ARBA00022840"/>
    </source>
</evidence>
<keyword evidence="4 7" id="KW-0547">Nucleotide-binding</keyword>
<organism evidence="8 9">
    <name type="scientific">Mannheimia granulomatis</name>
    <dbReference type="NCBI Taxonomy" id="85402"/>
    <lineage>
        <taxon>Bacteria</taxon>
        <taxon>Pseudomonadati</taxon>
        <taxon>Pseudomonadota</taxon>
        <taxon>Gammaproteobacteria</taxon>
        <taxon>Pasteurellales</taxon>
        <taxon>Pasteurellaceae</taxon>
        <taxon>Mannheimia</taxon>
    </lineage>
</organism>
<evidence type="ECO:0000256" key="3">
    <source>
        <dbReference type="ARBA" id="ARBA00022695"/>
    </source>
</evidence>
<sequence length="450" mass="50749">MHNKFIRFFSLDGDKVSLEQLLEARENRALLQQQCLQQYGQTLLSVTLLAVGEVKKNALLNYVFEKALSSLSILFQQLNIQPTAEFIRPFNTGHEALFVLPIDARQLKKLTIELEDSSDLARLWDIDVIDSLGQLLSRTEFNISPRPCLICSENAKSCARSRKHTLNEIYTEIQRRARTFYLAENIAESVYQALLKEVYLTPKPGLVDRNNNGAHNDMNVRTFERSAVALRPFFTQFVLKGIATANLPVKQILTQIRPLGLQAEQAMFQATNNVNTHKGAIFAFGLVCTAIGRLFEQKTDINHTNICQLVAQFAQGLTTELQHYSANQPLTAGIMLYREYGITGARGEAESGFGTIHPILAEYTNQKIENDEIWLRILLKIIAKNNDTNVVHRGGINALYWVKNEAKRLLNDEDFNLKNLHSFDNACIHKNISCGGSADLLALTIFLLNL</sequence>
<dbReference type="NCBIfam" id="TIGR03124">
    <property type="entry name" value="citrate_citX"/>
    <property type="match status" value="1"/>
</dbReference>
<dbReference type="NCBIfam" id="TIGR03125">
    <property type="entry name" value="citrate_citG"/>
    <property type="match status" value="1"/>
</dbReference>
<dbReference type="HAMAP" id="MF_00397">
    <property type="entry name" value="CitG"/>
    <property type="match status" value="1"/>
</dbReference>
<gene>
    <name evidence="7" type="primary">citG</name>
    <name evidence="8" type="ORF">AK33_02945</name>
</gene>
<name>A0A011P8L8_9PAST</name>
<dbReference type="AlphaFoldDB" id="A0A011P8L8"/>
<dbReference type="OrthoDB" id="114886at2"/>
<dbReference type="InterPro" id="IPR005551">
    <property type="entry name" value="CitX"/>
</dbReference>
<dbReference type="PANTHER" id="PTHR30201">
    <property type="entry name" value="TRIPHOSPHORIBOSYL-DEPHOSPHO-COA SYNTHASE"/>
    <property type="match status" value="1"/>
</dbReference>
<keyword evidence="9" id="KW-1185">Reference proteome</keyword>
<dbReference type="STRING" id="1122190.GCA_000621105_01227"/>
<dbReference type="PANTHER" id="PTHR30201:SF2">
    <property type="entry name" value="2-(5''-TRIPHOSPHORIBOSYL)-3'-DEPHOSPHOCOENZYME-A SYNTHASE"/>
    <property type="match status" value="1"/>
</dbReference>
<keyword evidence="5 7" id="KW-0067">ATP-binding</keyword>
<dbReference type="GO" id="GO:0005524">
    <property type="term" value="F:ATP binding"/>
    <property type="evidence" value="ECO:0007669"/>
    <property type="project" value="UniProtKB-KW"/>
</dbReference>
<dbReference type="InterPro" id="IPR017551">
    <property type="entry name" value="TriPribosyl-deP-CoA_syn_CitG"/>
</dbReference>
<comment type="catalytic activity">
    <reaction evidence="6">
        <text>apo-[citrate lyase ACP] + 2'-(5''-triphospho-alpha-D-ribosyl)-3'-dephospho-CoA = holo-[citrate lyase ACP] + diphosphate</text>
        <dbReference type="Rhea" id="RHEA:16333"/>
        <dbReference type="Rhea" id="RHEA-COMP:10157"/>
        <dbReference type="Rhea" id="RHEA-COMP:10158"/>
        <dbReference type="ChEBI" id="CHEBI:29999"/>
        <dbReference type="ChEBI" id="CHEBI:33019"/>
        <dbReference type="ChEBI" id="CHEBI:61378"/>
        <dbReference type="ChEBI" id="CHEBI:82683"/>
        <dbReference type="EC" id="2.7.7.61"/>
    </reaction>
</comment>
<dbReference type="Proteomes" id="UP000054123">
    <property type="component" value="Unassembled WGS sequence"/>
</dbReference>
<comment type="similarity">
    <text evidence="7">Belongs to the CitG/MdcB family.</text>
</comment>
<dbReference type="EMBL" id="JANJ01000002">
    <property type="protein sequence ID" value="EXI62729.1"/>
    <property type="molecule type" value="Genomic_DNA"/>
</dbReference>
<comment type="catalytic activity">
    <reaction evidence="1 7">
        <text>3'-dephospho-CoA + ATP = 2'-(5''-triphospho-alpha-D-ribosyl)-3'-dephospho-CoA + adenine</text>
        <dbReference type="Rhea" id="RHEA:15117"/>
        <dbReference type="ChEBI" id="CHEBI:16708"/>
        <dbReference type="ChEBI" id="CHEBI:30616"/>
        <dbReference type="ChEBI" id="CHEBI:57328"/>
        <dbReference type="ChEBI" id="CHEBI:61378"/>
        <dbReference type="EC" id="2.4.2.52"/>
    </reaction>
</comment>